<feature type="transmembrane region" description="Helical" evidence="7">
    <location>
        <begin position="230"/>
        <end position="252"/>
    </location>
</feature>
<dbReference type="GO" id="GO:0034775">
    <property type="term" value="P:glutathione transmembrane transport"/>
    <property type="evidence" value="ECO:0007669"/>
    <property type="project" value="InterPro"/>
</dbReference>
<dbReference type="OrthoDB" id="9806127at2"/>
<dbReference type="AlphaFoldDB" id="A0A3N6WK65"/>
<dbReference type="InterPro" id="IPR014223">
    <property type="entry name" value="ABC_CydC/D"/>
</dbReference>
<accession>A0A3N6WK65</accession>
<evidence type="ECO:0000256" key="2">
    <source>
        <dbReference type="ARBA" id="ARBA00022692"/>
    </source>
</evidence>
<keyword evidence="4" id="KW-0067">ATP-binding</keyword>
<feature type="transmembrane region" description="Helical" evidence="7">
    <location>
        <begin position="258"/>
        <end position="275"/>
    </location>
</feature>
<dbReference type="InterPro" id="IPR039421">
    <property type="entry name" value="Type_1_exporter"/>
</dbReference>
<dbReference type="PANTHER" id="PTHR24221:SF653">
    <property type="entry name" value="TRANSPORT ATP-BINDING PROTEIN CYDC"/>
    <property type="match status" value="1"/>
</dbReference>
<evidence type="ECO:0000256" key="4">
    <source>
        <dbReference type="ARBA" id="ARBA00022840"/>
    </source>
</evidence>
<feature type="domain" description="ABC transmembrane type-1" evidence="9">
    <location>
        <begin position="10"/>
        <end position="256"/>
    </location>
</feature>
<evidence type="ECO:0000313" key="10">
    <source>
        <dbReference type="EMBL" id="RQN07849.1"/>
    </source>
</evidence>
<comment type="subcellular location">
    <subcellularLocation>
        <location evidence="1">Cell membrane</location>
        <topology evidence="1">Multi-pass membrane protein</topology>
    </subcellularLocation>
</comment>
<comment type="caution">
    <text evidence="10">The sequence shown here is derived from an EMBL/GenBank/DDBJ whole genome shotgun (WGS) entry which is preliminary data.</text>
</comment>
<dbReference type="NCBIfam" id="TIGR02868">
    <property type="entry name" value="CydC"/>
    <property type="match status" value="1"/>
</dbReference>
<keyword evidence="5 7" id="KW-1133">Transmembrane helix</keyword>
<feature type="transmembrane region" description="Helical" evidence="7">
    <location>
        <begin position="12"/>
        <end position="36"/>
    </location>
</feature>
<dbReference type="SUPFAM" id="SSF52540">
    <property type="entry name" value="P-loop containing nucleoside triphosphate hydrolases"/>
    <property type="match status" value="1"/>
</dbReference>
<feature type="domain" description="ABC transporter" evidence="8">
    <location>
        <begin position="312"/>
        <end position="536"/>
    </location>
</feature>
<evidence type="ECO:0000256" key="5">
    <source>
        <dbReference type="ARBA" id="ARBA00022989"/>
    </source>
</evidence>
<dbReference type="InterPro" id="IPR011527">
    <property type="entry name" value="ABC1_TM_dom"/>
</dbReference>
<evidence type="ECO:0000259" key="9">
    <source>
        <dbReference type="PROSITE" id="PS50929"/>
    </source>
</evidence>
<dbReference type="PROSITE" id="PS00211">
    <property type="entry name" value="ABC_TRANSPORTER_1"/>
    <property type="match status" value="1"/>
</dbReference>
<dbReference type="Gene3D" id="1.20.1560.10">
    <property type="entry name" value="ABC transporter type 1, transmembrane domain"/>
    <property type="match status" value="1"/>
</dbReference>
<dbReference type="GO" id="GO:0045454">
    <property type="term" value="P:cell redox homeostasis"/>
    <property type="evidence" value="ECO:0007669"/>
    <property type="project" value="InterPro"/>
</dbReference>
<feature type="transmembrane region" description="Helical" evidence="7">
    <location>
        <begin position="125"/>
        <end position="144"/>
    </location>
</feature>
<sequence length="538" mass="56043">MKGRTRRLSLGIALGVASQLAAIGLLLAAAWLIVRAAQHPPVLYLMVAIVAVRAFGIARAVLRYVERLLTHDVALSDATRTRVAVYQQLDRVAPRGLAGHRRGDVVSRVVTDVDRLQDRLLRLRMPWWTGLAAALVVVGVIGTIDLRSGFVVGAAVTVSAVAIRLAVPRLAARRGGGASAQAQGDLAAEVSHLVLAGPDLVAYGAGEQARAAAHRAVTTLAFAQKRGAGAAGLASALVLAVTGMAVAALAAWSAGLPVVVVGVVLLAPIALAEPLDAWGDAERRRPEVDAAAERLDALAGIPAPVHEPATPRPLPDVWDLSLADLAVGWDTTLVEGIDLDLPQGSAAAITGPSGTGKSTLALTLLKLVEPRSGTIRLGGVPVAELAGDDVRRRIGYLGQDDVVFDTTIRENLRIAAPTASDEELLRALDRAGLGAFVRALPDGLDTTVGERGGRLSGGERQRLCLARLLLADHRIVIVDEPTEHLDRPTADALMDDILALVPHRTVVVITHAPEVLARFGQVVTLGAEAVPAVTAATS</sequence>
<dbReference type="GO" id="GO:0005886">
    <property type="term" value="C:plasma membrane"/>
    <property type="evidence" value="ECO:0007669"/>
    <property type="project" value="UniProtKB-SubCell"/>
</dbReference>
<dbReference type="GO" id="GO:0034040">
    <property type="term" value="F:ATPase-coupled lipid transmembrane transporter activity"/>
    <property type="evidence" value="ECO:0007669"/>
    <property type="project" value="TreeGrafter"/>
</dbReference>
<dbReference type="PROSITE" id="PS50893">
    <property type="entry name" value="ABC_TRANSPORTER_2"/>
    <property type="match status" value="1"/>
</dbReference>
<dbReference type="InterPro" id="IPR027417">
    <property type="entry name" value="P-loop_NTPase"/>
</dbReference>
<proteinExistence type="predicted"/>
<dbReference type="SUPFAM" id="SSF90123">
    <property type="entry name" value="ABC transporter transmembrane region"/>
    <property type="match status" value="1"/>
</dbReference>
<name>A0A3N6WK65_9ACTN</name>
<evidence type="ECO:0000259" key="8">
    <source>
        <dbReference type="PROSITE" id="PS50893"/>
    </source>
</evidence>
<evidence type="ECO:0000313" key="11">
    <source>
        <dbReference type="Proteomes" id="UP000275225"/>
    </source>
</evidence>
<dbReference type="InterPro" id="IPR003593">
    <property type="entry name" value="AAA+_ATPase"/>
</dbReference>
<gene>
    <name evidence="10" type="primary">cydC</name>
    <name evidence="10" type="ORF">EHW97_08820</name>
</gene>
<dbReference type="InterPro" id="IPR036640">
    <property type="entry name" value="ABC1_TM_sf"/>
</dbReference>
<dbReference type="InterPro" id="IPR017871">
    <property type="entry name" value="ABC_transporter-like_CS"/>
</dbReference>
<organism evidence="10 11">
    <name type="scientific">Aeromicrobium camelliae</name>
    <dbReference type="NCBI Taxonomy" id="1538144"/>
    <lineage>
        <taxon>Bacteria</taxon>
        <taxon>Bacillati</taxon>
        <taxon>Actinomycetota</taxon>
        <taxon>Actinomycetes</taxon>
        <taxon>Propionibacteriales</taxon>
        <taxon>Nocardioidaceae</taxon>
        <taxon>Aeromicrobium</taxon>
    </lineage>
</organism>
<dbReference type="SMART" id="SM00382">
    <property type="entry name" value="AAA"/>
    <property type="match status" value="1"/>
</dbReference>
<protein>
    <submittedName>
        <fullName evidence="10">Thiol reductant ABC exporter subunit CydC</fullName>
    </submittedName>
</protein>
<feature type="transmembrane region" description="Helical" evidence="7">
    <location>
        <begin position="150"/>
        <end position="167"/>
    </location>
</feature>
<keyword evidence="2 7" id="KW-0812">Transmembrane</keyword>
<dbReference type="GO" id="GO:0140359">
    <property type="term" value="F:ABC-type transporter activity"/>
    <property type="evidence" value="ECO:0007669"/>
    <property type="project" value="InterPro"/>
</dbReference>
<evidence type="ECO:0000256" key="3">
    <source>
        <dbReference type="ARBA" id="ARBA00022741"/>
    </source>
</evidence>
<reference evidence="10 11" key="1">
    <citation type="submission" date="2018-11" db="EMBL/GenBank/DDBJ databases">
        <authorList>
            <person name="Li F."/>
        </authorList>
    </citation>
    <scope>NUCLEOTIDE SEQUENCE [LARGE SCALE GENOMIC DNA]</scope>
    <source>
        <strain evidence="10 11">YS17T</strain>
    </source>
</reference>
<evidence type="ECO:0000256" key="7">
    <source>
        <dbReference type="SAM" id="Phobius"/>
    </source>
</evidence>
<dbReference type="GO" id="GO:0016887">
    <property type="term" value="F:ATP hydrolysis activity"/>
    <property type="evidence" value="ECO:0007669"/>
    <property type="project" value="InterPro"/>
</dbReference>
<dbReference type="EMBL" id="RQJX01000010">
    <property type="protein sequence ID" value="RQN07849.1"/>
    <property type="molecule type" value="Genomic_DNA"/>
</dbReference>
<evidence type="ECO:0000256" key="1">
    <source>
        <dbReference type="ARBA" id="ARBA00004651"/>
    </source>
</evidence>
<dbReference type="PROSITE" id="PS50929">
    <property type="entry name" value="ABC_TM1F"/>
    <property type="match status" value="1"/>
</dbReference>
<feature type="transmembrane region" description="Helical" evidence="7">
    <location>
        <begin position="42"/>
        <end position="62"/>
    </location>
</feature>
<keyword evidence="11" id="KW-1185">Reference proteome</keyword>
<keyword evidence="6 7" id="KW-0472">Membrane</keyword>
<dbReference type="Pfam" id="PF00005">
    <property type="entry name" value="ABC_tran"/>
    <property type="match status" value="1"/>
</dbReference>
<dbReference type="InterPro" id="IPR003439">
    <property type="entry name" value="ABC_transporter-like_ATP-bd"/>
</dbReference>
<dbReference type="PANTHER" id="PTHR24221">
    <property type="entry name" value="ATP-BINDING CASSETTE SUB-FAMILY B"/>
    <property type="match status" value="1"/>
</dbReference>
<evidence type="ECO:0000256" key="6">
    <source>
        <dbReference type="ARBA" id="ARBA00023136"/>
    </source>
</evidence>
<dbReference type="Gene3D" id="3.40.50.300">
    <property type="entry name" value="P-loop containing nucleotide triphosphate hydrolases"/>
    <property type="match status" value="1"/>
</dbReference>
<keyword evidence="3" id="KW-0547">Nucleotide-binding</keyword>
<dbReference type="GO" id="GO:0005524">
    <property type="term" value="F:ATP binding"/>
    <property type="evidence" value="ECO:0007669"/>
    <property type="project" value="UniProtKB-KW"/>
</dbReference>
<dbReference type="RefSeq" id="WP_124236799.1">
    <property type="nucleotide sequence ID" value="NZ_JBHUFI010000019.1"/>
</dbReference>
<dbReference type="Proteomes" id="UP000275225">
    <property type="component" value="Unassembled WGS sequence"/>
</dbReference>